<sequence>MYKILFDADLMLDAVMNRTEFAEDIKALLENSHHWIRLYLTDVGLQKISAYTSCLRNSYISEIVAEWLQEQIQICTVDQGLVQKSRHLSLKDFESAIELACLSHYQLDAIVTNHPESFIASSYQFCVWSFNELWLRIDLESQLRVVMRKAPKYEGQNQ</sequence>
<dbReference type="Proteomes" id="UP000661112">
    <property type="component" value="Unassembled WGS sequence"/>
</dbReference>
<dbReference type="EMBL" id="JACJSG010000038">
    <property type="protein sequence ID" value="MBD2503664.1"/>
    <property type="molecule type" value="Genomic_DNA"/>
</dbReference>
<reference evidence="1 2" key="1">
    <citation type="journal article" date="2020" name="ISME J.">
        <title>Comparative genomics reveals insights into cyanobacterial evolution and habitat adaptation.</title>
        <authorList>
            <person name="Chen M.Y."/>
            <person name="Teng W.K."/>
            <person name="Zhao L."/>
            <person name="Hu C.X."/>
            <person name="Zhou Y.K."/>
            <person name="Han B.P."/>
            <person name="Song L.R."/>
            <person name="Shu W.S."/>
        </authorList>
    </citation>
    <scope>NUCLEOTIDE SEQUENCE [LARGE SCALE GENOMIC DNA]</scope>
    <source>
        <strain evidence="1 2">FACHB-119</strain>
    </source>
</reference>
<evidence type="ECO:0000313" key="1">
    <source>
        <dbReference type="EMBL" id="MBD2503664.1"/>
    </source>
</evidence>
<organism evidence="1 2">
    <name type="scientific">Anabaena azotica FACHB-119</name>
    <dbReference type="NCBI Taxonomy" id="947527"/>
    <lineage>
        <taxon>Bacteria</taxon>
        <taxon>Bacillati</taxon>
        <taxon>Cyanobacteriota</taxon>
        <taxon>Cyanophyceae</taxon>
        <taxon>Nostocales</taxon>
        <taxon>Nostocaceae</taxon>
        <taxon>Anabaena</taxon>
        <taxon>Anabaena azotica</taxon>
    </lineage>
</organism>
<accession>A0ABR8D991</accession>
<comment type="caution">
    <text evidence="1">The sequence shown here is derived from an EMBL/GenBank/DDBJ whole genome shotgun (WGS) entry which is preliminary data.</text>
</comment>
<evidence type="ECO:0008006" key="3">
    <source>
        <dbReference type="Google" id="ProtNLM"/>
    </source>
</evidence>
<evidence type="ECO:0000313" key="2">
    <source>
        <dbReference type="Proteomes" id="UP000661112"/>
    </source>
</evidence>
<name>A0ABR8D991_9NOST</name>
<proteinExistence type="predicted"/>
<protein>
    <recommendedName>
        <fullName evidence="3">PIN domain-containing protein</fullName>
    </recommendedName>
</protein>
<keyword evidence="2" id="KW-1185">Reference proteome</keyword>
<gene>
    <name evidence="1" type="ORF">H6G83_24155</name>
</gene>
<dbReference type="RefSeq" id="WP_190476626.1">
    <property type="nucleotide sequence ID" value="NZ_JACJSG010000038.1"/>
</dbReference>